<proteinExistence type="predicted"/>
<keyword evidence="3" id="KW-1185">Reference proteome</keyword>
<evidence type="ECO:0000313" key="2">
    <source>
        <dbReference type="EMBL" id="GIL58655.1"/>
    </source>
</evidence>
<dbReference type="Proteomes" id="UP000747399">
    <property type="component" value="Unassembled WGS sequence"/>
</dbReference>
<sequence length="170" mass="19725">IEDPLIQSFVRNTSLTNTVCDDFTTDNSTVLQKERMLDLLHNHEQHIKPPHKDKLAETKKQEAAIHEALKAQQHQQRQAKEQLLHDQARQYKAEREYKLEHDPEGKHSKRAIKEQRELLKHAEKAATGSMCEHGIQRCKICFPHREESEKYIGHERAPALGSPAEVDDEE</sequence>
<dbReference type="EMBL" id="BNCO01000032">
    <property type="protein sequence ID" value="GIL58655.1"/>
    <property type="molecule type" value="Genomic_DNA"/>
</dbReference>
<feature type="region of interest" description="Disordered" evidence="1">
    <location>
        <begin position="72"/>
        <end position="110"/>
    </location>
</feature>
<feature type="non-terminal residue" evidence="2">
    <location>
        <position position="170"/>
    </location>
</feature>
<organism evidence="2 3">
    <name type="scientific">Volvox africanus</name>
    <dbReference type="NCBI Taxonomy" id="51714"/>
    <lineage>
        <taxon>Eukaryota</taxon>
        <taxon>Viridiplantae</taxon>
        <taxon>Chlorophyta</taxon>
        <taxon>core chlorophytes</taxon>
        <taxon>Chlorophyceae</taxon>
        <taxon>CS clade</taxon>
        <taxon>Chlamydomonadales</taxon>
        <taxon>Volvocaceae</taxon>
        <taxon>Volvox</taxon>
    </lineage>
</organism>
<protein>
    <submittedName>
        <fullName evidence="2">Uncharacterized protein</fullName>
    </submittedName>
</protein>
<reference evidence="2" key="1">
    <citation type="journal article" date="2021" name="Proc. Natl. Acad. Sci. U.S.A.">
        <title>Three genomes in the algal genus Volvox reveal the fate of a haploid sex-determining region after a transition to homothallism.</title>
        <authorList>
            <person name="Yamamoto K."/>
            <person name="Hamaji T."/>
            <person name="Kawai-Toyooka H."/>
            <person name="Matsuzaki R."/>
            <person name="Takahashi F."/>
            <person name="Nishimura Y."/>
            <person name="Kawachi M."/>
            <person name="Noguchi H."/>
            <person name="Minakuchi Y."/>
            <person name="Umen J.G."/>
            <person name="Toyoda A."/>
            <person name="Nozaki H."/>
        </authorList>
    </citation>
    <scope>NUCLEOTIDE SEQUENCE</scope>
    <source>
        <strain evidence="2">NIES-3780</strain>
    </source>
</reference>
<dbReference type="AlphaFoldDB" id="A0A8J4F3V2"/>
<feature type="region of interest" description="Disordered" evidence="1">
    <location>
        <begin position="151"/>
        <end position="170"/>
    </location>
</feature>
<evidence type="ECO:0000313" key="3">
    <source>
        <dbReference type="Proteomes" id="UP000747399"/>
    </source>
</evidence>
<feature type="compositionally biased region" description="Basic and acidic residues" evidence="1">
    <location>
        <begin position="78"/>
        <end position="110"/>
    </location>
</feature>
<evidence type="ECO:0000256" key="1">
    <source>
        <dbReference type="SAM" id="MobiDB-lite"/>
    </source>
</evidence>
<comment type="caution">
    <text evidence="2">The sequence shown here is derived from an EMBL/GenBank/DDBJ whole genome shotgun (WGS) entry which is preliminary data.</text>
</comment>
<accession>A0A8J4F3V2</accession>
<gene>
    <name evidence="2" type="ORF">Vafri_13660</name>
</gene>
<name>A0A8J4F3V2_9CHLO</name>